<feature type="transmembrane region" description="Helical" evidence="1">
    <location>
        <begin position="60"/>
        <end position="81"/>
    </location>
</feature>
<feature type="transmembrane region" description="Helical" evidence="1">
    <location>
        <begin position="239"/>
        <end position="257"/>
    </location>
</feature>
<feature type="transmembrane region" description="Helical" evidence="1">
    <location>
        <begin position="215"/>
        <end position="233"/>
    </location>
</feature>
<evidence type="ECO:0000313" key="2">
    <source>
        <dbReference type="EMBL" id="RSX50431.1"/>
    </source>
</evidence>
<organism evidence="2 3">
    <name type="scientific">Bifidobacterium callimiconis</name>
    <dbReference type="NCBI Taxonomy" id="2306973"/>
    <lineage>
        <taxon>Bacteria</taxon>
        <taxon>Bacillati</taxon>
        <taxon>Actinomycetota</taxon>
        <taxon>Actinomycetes</taxon>
        <taxon>Bifidobacteriales</taxon>
        <taxon>Bifidobacteriaceae</taxon>
        <taxon>Bifidobacterium</taxon>
    </lineage>
</organism>
<sequence>MTAMAENTPQKQSSSSSNFAGTFLTVANSIFVILALGWCSLVGMLPLLLVSGFVHDLTYYPLYLAALALSTPGIAALFAVFRDQPTLFSGNSALRAKVWQDHADEKDFPPDWIAQPYVDPNHNAAVIKPYFRAYARVFKRSLAMGFTFAVLAFCFLYNMQIFAQLPFGVYVTPMLAVCLVFLAQALLIALVLVVEYPKAKWLVTLKNAVMLSVRRFYMIVVSGIVLAAFGFALVTWSPILFLLLGTGVVGYMLWASARWQADKLFVLMANESKDKRIIDMYSAQSRGNNFFNAQSDWQQ</sequence>
<gene>
    <name evidence="2" type="ORF">D2E23_1454</name>
</gene>
<keyword evidence="3" id="KW-1185">Reference proteome</keyword>
<keyword evidence="1" id="KW-0472">Membrane</keyword>
<keyword evidence="1" id="KW-1133">Transmembrane helix</keyword>
<accession>A0A430FC98</accession>
<feature type="transmembrane region" description="Helical" evidence="1">
    <location>
        <begin position="21"/>
        <end position="54"/>
    </location>
</feature>
<name>A0A430FC98_9BIFI</name>
<comment type="caution">
    <text evidence="2">The sequence shown here is derived from an EMBL/GenBank/DDBJ whole genome shotgun (WGS) entry which is preliminary data.</text>
</comment>
<evidence type="ECO:0000256" key="1">
    <source>
        <dbReference type="SAM" id="Phobius"/>
    </source>
</evidence>
<proteinExistence type="predicted"/>
<reference evidence="2 3" key="1">
    <citation type="submission" date="2018-09" db="EMBL/GenBank/DDBJ databases">
        <title>Characterization of the phylogenetic diversity of five novel species belonging to the genus Bifidobacterium.</title>
        <authorList>
            <person name="Lugli G.A."/>
            <person name="Duranti S."/>
            <person name="Milani C."/>
        </authorList>
    </citation>
    <scope>NUCLEOTIDE SEQUENCE [LARGE SCALE GENOMIC DNA]</scope>
    <source>
        <strain evidence="2 3">2028B</strain>
    </source>
</reference>
<dbReference type="EMBL" id="QXGJ01000007">
    <property type="protein sequence ID" value="RSX50431.1"/>
    <property type="molecule type" value="Genomic_DNA"/>
</dbReference>
<keyword evidence="1" id="KW-0812">Transmembrane</keyword>
<dbReference type="AlphaFoldDB" id="A0A430FC98"/>
<protein>
    <submittedName>
        <fullName evidence="2">Uncharacterized protein</fullName>
    </submittedName>
</protein>
<dbReference type="Proteomes" id="UP000288607">
    <property type="component" value="Unassembled WGS sequence"/>
</dbReference>
<feature type="transmembrane region" description="Helical" evidence="1">
    <location>
        <begin position="169"/>
        <end position="194"/>
    </location>
</feature>
<feature type="transmembrane region" description="Helical" evidence="1">
    <location>
        <begin position="142"/>
        <end position="163"/>
    </location>
</feature>
<evidence type="ECO:0000313" key="3">
    <source>
        <dbReference type="Proteomes" id="UP000288607"/>
    </source>
</evidence>